<organism evidence="1 2">
    <name type="scientific">Brucella pseudogrignonensis</name>
    <dbReference type="NCBI Taxonomy" id="419475"/>
    <lineage>
        <taxon>Bacteria</taxon>
        <taxon>Pseudomonadati</taxon>
        <taxon>Pseudomonadota</taxon>
        <taxon>Alphaproteobacteria</taxon>
        <taxon>Hyphomicrobiales</taxon>
        <taxon>Brucellaceae</taxon>
        <taxon>Brucella/Ochrobactrum group</taxon>
        <taxon>Brucella</taxon>
    </lineage>
</organism>
<evidence type="ECO:0000313" key="2">
    <source>
        <dbReference type="Proteomes" id="UP000526233"/>
    </source>
</evidence>
<proteinExistence type="predicted"/>
<accession>A0A7Y3X014</accession>
<dbReference type="EMBL" id="PKQI01000005">
    <property type="protein sequence ID" value="NNV23834.1"/>
    <property type="molecule type" value="Genomic_DNA"/>
</dbReference>
<dbReference type="Proteomes" id="UP000526233">
    <property type="component" value="Unassembled WGS sequence"/>
</dbReference>
<dbReference type="RefSeq" id="WP_094543767.1">
    <property type="nucleotide sequence ID" value="NZ_CAXURC020000001.1"/>
</dbReference>
<evidence type="ECO:0000313" key="1">
    <source>
        <dbReference type="EMBL" id="NNV23834.1"/>
    </source>
</evidence>
<gene>
    <name evidence="1" type="ORF">EHE22_26035</name>
</gene>
<protein>
    <submittedName>
        <fullName evidence="1">Uncharacterized protein</fullName>
    </submittedName>
</protein>
<dbReference type="AlphaFoldDB" id="A0A7Y3X014"/>
<name>A0A7Y3X014_9HYPH</name>
<sequence>MSSVTVATIIGVHRRTRITLSDYAYPDSKGSNEQADGDERQNVVDEIGHWNNSSLFTYVYFLFHFCSKVNTRSAAVMYLRFMKNKHAIAGSMATGVQ</sequence>
<reference evidence="1 2" key="1">
    <citation type="submission" date="2018-11" db="EMBL/GenBank/DDBJ databases">
        <title>Genome sequencing and analysis.</title>
        <authorList>
            <person name="Huang Y.-T."/>
        </authorList>
    </citation>
    <scope>NUCLEOTIDE SEQUENCE [LARGE SCALE GENOMIC DNA]</scope>
    <source>
        <strain evidence="1 2">SHIN</strain>
    </source>
</reference>
<comment type="caution">
    <text evidence="1">The sequence shown here is derived from an EMBL/GenBank/DDBJ whole genome shotgun (WGS) entry which is preliminary data.</text>
</comment>